<feature type="domain" description="TonB-dependent receptor plug" evidence="12">
    <location>
        <begin position="136"/>
        <end position="237"/>
    </location>
</feature>
<keyword evidence="4 8" id="KW-0812">Transmembrane</keyword>
<comment type="caution">
    <text evidence="13">The sequence shown here is derived from an EMBL/GenBank/DDBJ whole genome shotgun (WGS) entry which is preliminary data.</text>
</comment>
<evidence type="ECO:0000259" key="11">
    <source>
        <dbReference type="Pfam" id="PF00593"/>
    </source>
</evidence>
<comment type="similarity">
    <text evidence="8 9">Belongs to the TonB-dependent receptor family.</text>
</comment>
<dbReference type="Pfam" id="PF13620">
    <property type="entry name" value="CarboxypepD_reg"/>
    <property type="match status" value="1"/>
</dbReference>
<dbReference type="PROSITE" id="PS52016">
    <property type="entry name" value="TONB_DEPENDENT_REC_3"/>
    <property type="match status" value="1"/>
</dbReference>
<keyword evidence="10" id="KW-0732">Signal</keyword>
<dbReference type="Gene3D" id="2.40.170.20">
    <property type="entry name" value="TonB-dependent receptor, beta-barrel domain"/>
    <property type="match status" value="1"/>
</dbReference>
<feature type="domain" description="TonB-dependent receptor-like beta-barrel" evidence="11">
    <location>
        <begin position="399"/>
        <end position="965"/>
    </location>
</feature>
<sequence>MTKQSRMTMIWLLLFVLCCPYALLAQEQRATVRGIVRDEKGLALGYVNVAAKNNATGFTAGTQTDSTGVFRFAQLPAGTNYSFTFSYVGFETQTLSGYTLKPDAAFTLVVKMKTDTKTMDEVVVIGYGSQKRELLTSAIGSVKAKDFVKGAVTDAAQLIRGKVAGLSVITPDGNPTTTSQLSLRGVNTINSGSNPLILIDGIPGNLTMVAPEDIEQIDVLKDGSAAAIYGTRGTNGVILITTKKAVKDLPPTIDINTYVTTQSISRRLKFMTPSQYRELVAAGKPGAQDFGASTNWLNEITQTPLSQVHSVTLRGGSKNTGYIASMEYRDMNGIVQNSNNKTFYPRLAVNHTMFNGMLKIDASILGYQQKYFAGTEDNASLIPNSYRGDVYRNALTYNPTDPVKAADGSWTQHTDKTDYVNPLSLLYETVGLNKNSDFRTYGTITFTPLSGLEFKLLGSHDVYNSLRGYYETKHHISTIRDGKNGYASRGTLQTREDQVDFTSQYNKDLKDHHFTVLGGFSWRKAFSESYYMNNWDFPTDFFSYNNMSTGKALSRGEATEGSNASESRLIGFFARVNYNFREKYLLMASMRREGSTRFGADHKWGSFPAISVGWNIKNEEFLTDSKLLSTLKVRAGYGITGTEPGSSYISLNKINFDSYTYINGEWIQVISPGNNPNPDLRWETKREFNAGIDFGFLNDRVSGSVDIYKRTTRDLIFDYPVPSPPYLFSTITANGATMENSGIEAALSASPIRNNKFQWVSSVNYSHNTNRIVSLSNDAFQLASGYSDQGSTGEPIQSTTHRIQVGQPVGNFYGYQSVGIDDNGHWMIRGSDGNAKPIAQQQPTDKRVIGNGLPRHYLNFNNTISYKKFDLSMTMRGAFGFQILNMAQMFYSAPVMLARGNVMQSTYDNLYGKRPLADDQSLQYVSYYVQKGNYWKIDNVTVGYNLALPYKNFQNMRIYAAVSNLATITGYAGIDPEVSIGGLAPGVDDRNRYPATRTYTFGAFFTF</sequence>
<dbReference type="OrthoDB" id="9768177at2"/>
<evidence type="ECO:0000256" key="6">
    <source>
        <dbReference type="ARBA" id="ARBA00023136"/>
    </source>
</evidence>
<dbReference type="Gene3D" id="2.170.130.10">
    <property type="entry name" value="TonB-dependent receptor, plug domain"/>
    <property type="match status" value="1"/>
</dbReference>
<proteinExistence type="inferred from homology"/>
<evidence type="ECO:0000256" key="9">
    <source>
        <dbReference type="RuleBase" id="RU003357"/>
    </source>
</evidence>
<dbReference type="InterPro" id="IPR023996">
    <property type="entry name" value="TonB-dep_OMP_SusC/RagA"/>
</dbReference>
<evidence type="ECO:0000256" key="10">
    <source>
        <dbReference type="SAM" id="SignalP"/>
    </source>
</evidence>
<keyword evidence="14" id="KW-1185">Reference proteome</keyword>
<dbReference type="Pfam" id="PF07715">
    <property type="entry name" value="Plug"/>
    <property type="match status" value="1"/>
</dbReference>
<keyword evidence="2 8" id="KW-0813">Transport</keyword>
<keyword evidence="6 8" id="KW-0472">Membrane</keyword>
<dbReference type="InterPro" id="IPR023997">
    <property type="entry name" value="TonB-dep_OMP_SusC/RagA_CS"/>
</dbReference>
<dbReference type="NCBIfam" id="TIGR04056">
    <property type="entry name" value="OMP_RagA_SusC"/>
    <property type="match status" value="1"/>
</dbReference>
<dbReference type="InterPro" id="IPR036942">
    <property type="entry name" value="Beta-barrel_TonB_sf"/>
</dbReference>
<dbReference type="Gene3D" id="2.60.40.1120">
    <property type="entry name" value="Carboxypeptidase-like, regulatory domain"/>
    <property type="match status" value="1"/>
</dbReference>
<evidence type="ECO:0000313" key="14">
    <source>
        <dbReference type="Proteomes" id="UP000261174"/>
    </source>
</evidence>
<evidence type="ECO:0000256" key="5">
    <source>
        <dbReference type="ARBA" id="ARBA00023077"/>
    </source>
</evidence>
<keyword evidence="5 9" id="KW-0798">TonB box</keyword>
<dbReference type="EMBL" id="QTJV01000001">
    <property type="protein sequence ID" value="RFM36211.1"/>
    <property type="molecule type" value="Genomic_DNA"/>
</dbReference>
<name>A0A3E1P7S7_9BACT</name>
<dbReference type="NCBIfam" id="TIGR04057">
    <property type="entry name" value="SusC_RagA_signa"/>
    <property type="match status" value="1"/>
</dbReference>
<evidence type="ECO:0000256" key="4">
    <source>
        <dbReference type="ARBA" id="ARBA00022692"/>
    </source>
</evidence>
<gene>
    <name evidence="13" type="ORF">DXN04_01500</name>
</gene>
<organism evidence="13 14">
    <name type="scientific">Chitinophaga silvisoli</name>
    <dbReference type="NCBI Taxonomy" id="2291814"/>
    <lineage>
        <taxon>Bacteria</taxon>
        <taxon>Pseudomonadati</taxon>
        <taxon>Bacteroidota</taxon>
        <taxon>Chitinophagia</taxon>
        <taxon>Chitinophagales</taxon>
        <taxon>Chitinophagaceae</taxon>
        <taxon>Chitinophaga</taxon>
    </lineage>
</organism>
<dbReference type="InterPro" id="IPR000531">
    <property type="entry name" value="Beta-barrel_TonB"/>
</dbReference>
<evidence type="ECO:0000259" key="12">
    <source>
        <dbReference type="Pfam" id="PF07715"/>
    </source>
</evidence>
<dbReference type="SUPFAM" id="SSF56935">
    <property type="entry name" value="Porins"/>
    <property type="match status" value="1"/>
</dbReference>
<evidence type="ECO:0000256" key="3">
    <source>
        <dbReference type="ARBA" id="ARBA00022452"/>
    </source>
</evidence>
<dbReference type="SUPFAM" id="SSF49464">
    <property type="entry name" value="Carboxypeptidase regulatory domain-like"/>
    <property type="match status" value="1"/>
</dbReference>
<dbReference type="GO" id="GO:0009279">
    <property type="term" value="C:cell outer membrane"/>
    <property type="evidence" value="ECO:0007669"/>
    <property type="project" value="UniProtKB-SubCell"/>
</dbReference>
<reference evidence="13 14" key="1">
    <citation type="submission" date="2018-08" db="EMBL/GenBank/DDBJ databases">
        <title>Chitinophaga sp. K20C18050901, a novel bacterium isolated from forest soil.</title>
        <authorList>
            <person name="Wang C."/>
        </authorList>
    </citation>
    <scope>NUCLEOTIDE SEQUENCE [LARGE SCALE GENOMIC DNA]</scope>
    <source>
        <strain evidence="13 14">K20C18050901</strain>
    </source>
</reference>
<evidence type="ECO:0000256" key="2">
    <source>
        <dbReference type="ARBA" id="ARBA00022448"/>
    </source>
</evidence>
<feature type="signal peptide" evidence="10">
    <location>
        <begin position="1"/>
        <end position="25"/>
    </location>
</feature>
<dbReference type="InterPro" id="IPR012910">
    <property type="entry name" value="Plug_dom"/>
</dbReference>
<evidence type="ECO:0000256" key="7">
    <source>
        <dbReference type="ARBA" id="ARBA00023237"/>
    </source>
</evidence>
<accession>A0A3E1P7S7</accession>
<evidence type="ECO:0000256" key="1">
    <source>
        <dbReference type="ARBA" id="ARBA00004571"/>
    </source>
</evidence>
<dbReference type="Proteomes" id="UP000261174">
    <property type="component" value="Unassembled WGS sequence"/>
</dbReference>
<dbReference type="InterPro" id="IPR037066">
    <property type="entry name" value="Plug_dom_sf"/>
</dbReference>
<dbReference type="AlphaFoldDB" id="A0A3E1P7S7"/>
<comment type="subcellular location">
    <subcellularLocation>
        <location evidence="1 8">Cell outer membrane</location>
        <topology evidence="1 8">Multi-pass membrane protein</topology>
    </subcellularLocation>
</comment>
<feature type="chain" id="PRO_5017592306" evidence="10">
    <location>
        <begin position="26"/>
        <end position="1007"/>
    </location>
</feature>
<keyword evidence="7 8" id="KW-0998">Cell outer membrane</keyword>
<dbReference type="Pfam" id="PF00593">
    <property type="entry name" value="TonB_dep_Rec_b-barrel"/>
    <property type="match status" value="1"/>
</dbReference>
<evidence type="ECO:0000256" key="8">
    <source>
        <dbReference type="PROSITE-ProRule" id="PRU01360"/>
    </source>
</evidence>
<dbReference type="RefSeq" id="WP_116851538.1">
    <property type="nucleotide sequence ID" value="NZ_QTJV01000001.1"/>
</dbReference>
<dbReference type="InterPro" id="IPR039426">
    <property type="entry name" value="TonB-dep_rcpt-like"/>
</dbReference>
<evidence type="ECO:0000313" key="13">
    <source>
        <dbReference type="EMBL" id="RFM36211.1"/>
    </source>
</evidence>
<protein>
    <submittedName>
        <fullName evidence="13">SusC/RagA family TonB-linked outer membrane protein</fullName>
    </submittedName>
</protein>
<keyword evidence="3 8" id="KW-1134">Transmembrane beta strand</keyword>
<dbReference type="InterPro" id="IPR008969">
    <property type="entry name" value="CarboxyPept-like_regulatory"/>
</dbReference>